<dbReference type="Pfam" id="PF00360">
    <property type="entry name" value="PHY"/>
    <property type="match status" value="1"/>
</dbReference>
<proteinExistence type="inferred from homology"/>
<evidence type="ECO:0000313" key="16">
    <source>
        <dbReference type="EMBL" id="WQH06645.1"/>
    </source>
</evidence>
<dbReference type="InterPro" id="IPR016132">
    <property type="entry name" value="Phyto_chromo_attachment"/>
</dbReference>
<keyword evidence="8" id="KW-0547">Nucleotide-binding</keyword>
<feature type="domain" description="Histidine kinase" evidence="15">
    <location>
        <begin position="520"/>
        <end position="730"/>
    </location>
</feature>
<evidence type="ECO:0000256" key="4">
    <source>
        <dbReference type="ARBA" id="ARBA00022543"/>
    </source>
</evidence>
<evidence type="ECO:0000256" key="7">
    <source>
        <dbReference type="ARBA" id="ARBA00022679"/>
    </source>
</evidence>
<dbReference type="SUPFAM" id="SSF55874">
    <property type="entry name" value="ATPase domain of HSP90 chaperone/DNA topoisomerase II/histidine kinase"/>
    <property type="match status" value="1"/>
</dbReference>
<dbReference type="InterPro" id="IPR005467">
    <property type="entry name" value="His_kinase_dom"/>
</dbReference>
<keyword evidence="17" id="KW-1185">Reference proteome</keyword>
<keyword evidence="12" id="KW-0902">Two-component regulatory system</keyword>
<dbReference type="PROSITE" id="PS50046">
    <property type="entry name" value="PHYTOCHROME_2"/>
    <property type="match status" value="1"/>
</dbReference>
<name>A0ABZ0Y3Q0_9BURK</name>
<dbReference type="InterPro" id="IPR036097">
    <property type="entry name" value="HisK_dim/P_sf"/>
</dbReference>
<evidence type="ECO:0000256" key="9">
    <source>
        <dbReference type="ARBA" id="ARBA00022777"/>
    </source>
</evidence>
<keyword evidence="7" id="KW-0808">Transferase</keyword>
<dbReference type="CDD" id="cd00075">
    <property type="entry name" value="HATPase"/>
    <property type="match status" value="1"/>
</dbReference>
<dbReference type="Gene3D" id="1.10.287.130">
    <property type="match status" value="1"/>
</dbReference>
<keyword evidence="11" id="KW-0157">Chromophore</keyword>
<dbReference type="Pfam" id="PF00512">
    <property type="entry name" value="HisKA"/>
    <property type="match status" value="1"/>
</dbReference>
<evidence type="ECO:0000256" key="12">
    <source>
        <dbReference type="ARBA" id="ARBA00023012"/>
    </source>
</evidence>
<keyword evidence="6" id="KW-0716">Sensory transduction</keyword>
<dbReference type="InterPro" id="IPR003661">
    <property type="entry name" value="HisK_dim/P_dom"/>
</dbReference>
<dbReference type="InterPro" id="IPR003018">
    <property type="entry name" value="GAF"/>
</dbReference>
<dbReference type="SMART" id="SM00388">
    <property type="entry name" value="HisKA"/>
    <property type="match status" value="1"/>
</dbReference>
<evidence type="ECO:0000256" key="6">
    <source>
        <dbReference type="ARBA" id="ARBA00022606"/>
    </source>
</evidence>
<dbReference type="SUPFAM" id="SSF55785">
    <property type="entry name" value="PYP-like sensor domain (PAS domain)"/>
    <property type="match status" value="1"/>
</dbReference>
<keyword evidence="4" id="KW-0600">Photoreceptor protein</keyword>
<dbReference type="InterPro" id="IPR029016">
    <property type="entry name" value="GAF-like_dom_sf"/>
</dbReference>
<evidence type="ECO:0000256" key="8">
    <source>
        <dbReference type="ARBA" id="ARBA00022741"/>
    </source>
</evidence>
<dbReference type="Gene3D" id="3.30.565.10">
    <property type="entry name" value="Histidine kinase-like ATPase, C-terminal domain"/>
    <property type="match status" value="1"/>
</dbReference>
<dbReference type="InterPro" id="IPR036890">
    <property type="entry name" value="HATPase_C_sf"/>
</dbReference>
<keyword evidence="5" id="KW-0597">Phosphoprotein</keyword>
<dbReference type="EMBL" id="CP140152">
    <property type="protein sequence ID" value="WQH06645.1"/>
    <property type="molecule type" value="Genomic_DNA"/>
</dbReference>
<gene>
    <name evidence="16" type="ORF">SR858_10080</name>
</gene>
<evidence type="ECO:0000256" key="5">
    <source>
        <dbReference type="ARBA" id="ARBA00022553"/>
    </source>
</evidence>
<dbReference type="SMART" id="SM00387">
    <property type="entry name" value="HATPase_c"/>
    <property type="match status" value="1"/>
</dbReference>
<dbReference type="Proteomes" id="UP001326110">
    <property type="component" value="Chromosome"/>
</dbReference>
<reference evidence="16 17" key="1">
    <citation type="submission" date="2023-11" db="EMBL/GenBank/DDBJ databases">
        <title>MicrobeMod: A computational toolkit for identifying prokaryotic methylation and restriction-modification with nanopore sequencing.</title>
        <authorList>
            <person name="Crits-Christoph A."/>
            <person name="Kang S.C."/>
            <person name="Lee H."/>
            <person name="Ostrov N."/>
        </authorList>
    </citation>
    <scope>NUCLEOTIDE SEQUENCE [LARGE SCALE GENOMIC DNA]</scope>
    <source>
        <strain evidence="16 17">ATCC 25935</strain>
    </source>
</reference>
<dbReference type="SUPFAM" id="SSF55781">
    <property type="entry name" value="GAF domain-like"/>
    <property type="match status" value="2"/>
</dbReference>
<comment type="catalytic activity">
    <reaction evidence="1">
        <text>ATP + protein L-histidine = ADP + protein N-phospho-L-histidine.</text>
        <dbReference type="EC" id="2.7.13.3"/>
    </reaction>
</comment>
<organism evidence="16 17">
    <name type="scientific">Duganella zoogloeoides</name>
    <dbReference type="NCBI Taxonomy" id="75659"/>
    <lineage>
        <taxon>Bacteria</taxon>
        <taxon>Pseudomonadati</taxon>
        <taxon>Pseudomonadota</taxon>
        <taxon>Betaproteobacteria</taxon>
        <taxon>Burkholderiales</taxon>
        <taxon>Oxalobacteraceae</taxon>
        <taxon>Telluria group</taxon>
        <taxon>Duganella</taxon>
    </lineage>
</organism>
<dbReference type="InterPro" id="IPR013515">
    <property type="entry name" value="Phytochrome_cen-reg"/>
</dbReference>
<evidence type="ECO:0000313" key="17">
    <source>
        <dbReference type="Proteomes" id="UP001326110"/>
    </source>
</evidence>
<dbReference type="Pfam" id="PF08446">
    <property type="entry name" value="PAS_2"/>
    <property type="match status" value="1"/>
</dbReference>
<dbReference type="InterPro" id="IPR003594">
    <property type="entry name" value="HATPase_dom"/>
</dbReference>
<dbReference type="SUPFAM" id="SSF47384">
    <property type="entry name" value="Homodimeric domain of signal transducing histidine kinase"/>
    <property type="match status" value="1"/>
</dbReference>
<evidence type="ECO:0000256" key="13">
    <source>
        <dbReference type="ARBA" id="ARBA00023170"/>
    </source>
</evidence>
<dbReference type="SMART" id="SM00065">
    <property type="entry name" value="GAF"/>
    <property type="match status" value="1"/>
</dbReference>
<keyword evidence="9" id="KW-0418">Kinase</keyword>
<dbReference type="InterPro" id="IPR013654">
    <property type="entry name" value="PAS_2"/>
</dbReference>
<dbReference type="InterPro" id="IPR035965">
    <property type="entry name" value="PAS-like_dom_sf"/>
</dbReference>
<keyword evidence="10" id="KW-0067">ATP-binding</keyword>
<dbReference type="InterPro" id="IPR043150">
    <property type="entry name" value="Phytochrome_PHY_sf"/>
</dbReference>
<evidence type="ECO:0000256" key="11">
    <source>
        <dbReference type="ARBA" id="ARBA00022991"/>
    </source>
</evidence>
<evidence type="ECO:0000259" key="15">
    <source>
        <dbReference type="PROSITE" id="PS50109"/>
    </source>
</evidence>
<dbReference type="Gene3D" id="3.30.450.20">
    <property type="entry name" value="PAS domain"/>
    <property type="match status" value="1"/>
</dbReference>
<keyword evidence="13" id="KW-0675">Receptor</keyword>
<dbReference type="PANTHER" id="PTHR43065:SF10">
    <property type="entry name" value="PEROXIDE STRESS-ACTIVATED HISTIDINE KINASE MAK3"/>
    <property type="match status" value="1"/>
</dbReference>
<dbReference type="PRINTS" id="PR01033">
    <property type="entry name" value="PHYTOCHROME"/>
</dbReference>
<dbReference type="PANTHER" id="PTHR43065">
    <property type="entry name" value="SENSOR HISTIDINE KINASE"/>
    <property type="match status" value="1"/>
</dbReference>
<dbReference type="Gene3D" id="3.30.450.40">
    <property type="match status" value="1"/>
</dbReference>
<evidence type="ECO:0000256" key="3">
    <source>
        <dbReference type="ARBA" id="ARBA00012438"/>
    </source>
</evidence>
<dbReference type="EC" id="2.7.13.3" evidence="3"/>
<dbReference type="RefSeq" id="WP_322534541.1">
    <property type="nucleotide sequence ID" value="NZ_CP140152.1"/>
</dbReference>
<feature type="domain" description="Phytochrome chromophore attachment site" evidence="14">
    <location>
        <begin position="152"/>
        <end position="307"/>
    </location>
</feature>
<evidence type="ECO:0000256" key="2">
    <source>
        <dbReference type="ARBA" id="ARBA00006402"/>
    </source>
</evidence>
<comment type="similarity">
    <text evidence="2">In the N-terminal section; belongs to the phytochrome family.</text>
</comment>
<evidence type="ECO:0000259" key="14">
    <source>
        <dbReference type="PROSITE" id="PS50046"/>
    </source>
</evidence>
<dbReference type="PROSITE" id="PS50109">
    <property type="entry name" value="HIS_KIN"/>
    <property type="match status" value="1"/>
</dbReference>
<dbReference type="InterPro" id="IPR001294">
    <property type="entry name" value="Phytochrome"/>
</dbReference>
<evidence type="ECO:0000256" key="10">
    <source>
        <dbReference type="ARBA" id="ARBA00022840"/>
    </source>
</evidence>
<dbReference type="CDD" id="cd00082">
    <property type="entry name" value="HisKA"/>
    <property type="match status" value="1"/>
</dbReference>
<sequence>MTIPDFAVRNADMPVTLANCADEPIHIPGSIQPHGAILVFNSAAELVSWSANAHAMLQLTVPLVLLTALADLGLADEVQEKIHECIDDMDGGEAPAAMAETLVGTQDFDCIVHGHEGLVIVEYECRELAADSVATFALKAHTAIERLKRQKSVPALLKAAVDQIRLITGFDRVMAYRFRHDDSGEVAAEARDESLDPYLGRRYPASDIPAQARRLYVINTLRLIGDMGYNPVAMLGRTGAAPLDMSYSVLRSVSPIHVEYLRNMGVQASMSISIVINGKLWGLIACHHMAPRRVPYAIRMAADVMAQVLAASVQSLETRERAALAERAAEVRTQVMESLLHFDDVAAGLTACAAEICGSLGAGALVVMHSGRVVAHGPVSAEVAAAAVASMQLENADVVERSARRDWPAAQQQACGKWVGLLGLRYDASANGWLLALREEQVELVRWGGKPDKEIAHGPLGPRLTPRGSFAEWRETVFDQAEPWEATRLSIARQLLAEMNRASVTRHEQNDRARAQLFAILGHDLRNPLQSISMAATVLELGGSKETAGRRIKASSGRMERLISQVLDMSMINGGMRLGGEVVAVNLAPMLADLADEFRTAKPNIVLNLESPPQVLVPMDADRVAQVVSNLISNAYHHGKVGESIDVRLVQDDTGVTLDVLNVGDEIAEETARTLYNPFKRLSANNARNKGGMGLGLYIARQIMLEHGGTIEYTYQAPHVRFTLYLPAAPVVPAPSAASA</sequence>
<dbReference type="Gene3D" id="3.30.450.270">
    <property type="match status" value="1"/>
</dbReference>
<evidence type="ECO:0000256" key="1">
    <source>
        <dbReference type="ARBA" id="ARBA00000085"/>
    </source>
</evidence>
<dbReference type="Pfam" id="PF02518">
    <property type="entry name" value="HATPase_c"/>
    <property type="match status" value="1"/>
</dbReference>
<protein>
    <recommendedName>
        <fullName evidence="3">histidine kinase</fullName>
        <ecNumber evidence="3">2.7.13.3</ecNumber>
    </recommendedName>
</protein>
<dbReference type="Pfam" id="PF01590">
    <property type="entry name" value="GAF"/>
    <property type="match status" value="1"/>
</dbReference>
<accession>A0ABZ0Y3Q0</accession>